<keyword evidence="5 6" id="KW-0539">Nucleus</keyword>
<keyword evidence="3 6" id="KW-0238">DNA-binding</keyword>
<gene>
    <name evidence="9" type="ORF">MEDL_60469</name>
</gene>
<evidence type="ECO:0000256" key="7">
    <source>
        <dbReference type="SAM" id="MobiDB-lite"/>
    </source>
</evidence>
<keyword evidence="10" id="KW-1185">Reference proteome</keyword>
<dbReference type="AlphaFoldDB" id="A0A8S3UTC1"/>
<reference evidence="9" key="1">
    <citation type="submission" date="2021-03" db="EMBL/GenBank/DDBJ databases">
        <authorList>
            <person name="Bekaert M."/>
        </authorList>
    </citation>
    <scope>NUCLEOTIDE SEQUENCE</scope>
</reference>
<evidence type="ECO:0000313" key="10">
    <source>
        <dbReference type="Proteomes" id="UP000683360"/>
    </source>
</evidence>
<evidence type="ECO:0000256" key="2">
    <source>
        <dbReference type="ARBA" id="ARBA00008446"/>
    </source>
</evidence>
<dbReference type="CDD" id="cd00086">
    <property type="entry name" value="homeodomain"/>
    <property type="match status" value="1"/>
</dbReference>
<feature type="region of interest" description="Disordered" evidence="7">
    <location>
        <begin position="213"/>
        <end position="266"/>
    </location>
</feature>
<dbReference type="PROSITE" id="PS50071">
    <property type="entry name" value="HOMEOBOX_2"/>
    <property type="match status" value="1"/>
</dbReference>
<evidence type="ECO:0000256" key="1">
    <source>
        <dbReference type="ARBA" id="ARBA00004123"/>
    </source>
</evidence>
<feature type="domain" description="Homeobox" evidence="8">
    <location>
        <begin position="163"/>
        <end position="216"/>
    </location>
</feature>
<dbReference type="InterPro" id="IPR001356">
    <property type="entry name" value="HD"/>
</dbReference>
<evidence type="ECO:0000256" key="3">
    <source>
        <dbReference type="ARBA" id="ARBA00023125"/>
    </source>
</evidence>
<keyword evidence="4 6" id="KW-0371">Homeobox</keyword>
<feature type="compositionally biased region" description="Low complexity" evidence="7">
    <location>
        <begin position="220"/>
        <end position="233"/>
    </location>
</feature>
<dbReference type="InterPro" id="IPR008422">
    <property type="entry name" value="KN_HD"/>
</dbReference>
<evidence type="ECO:0000256" key="6">
    <source>
        <dbReference type="PROSITE-ProRule" id="PRU00108"/>
    </source>
</evidence>
<dbReference type="GO" id="GO:0048468">
    <property type="term" value="P:cell development"/>
    <property type="evidence" value="ECO:0007669"/>
    <property type="project" value="TreeGrafter"/>
</dbReference>
<evidence type="ECO:0000256" key="4">
    <source>
        <dbReference type="ARBA" id="ARBA00023155"/>
    </source>
</evidence>
<feature type="compositionally biased region" description="Low complexity" evidence="7">
    <location>
        <begin position="246"/>
        <end position="266"/>
    </location>
</feature>
<dbReference type="PANTHER" id="PTHR11211:SF15">
    <property type="entry name" value="IROQUOIS-CLASS HOMEODOMAIN PROTEIN IRX-2"/>
    <property type="match status" value="1"/>
</dbReference>
<dbReference type="Gene3D" id="1.10.10.60">
    <property type="entry name" value="Homeodomain-like"/>
    <property type="match status" value="1"/>
</dbReference>
<dbReference type="EMBL" id="CAJPWZ010002949">
    <property type="protein sequence ID" value="CAG2248632.1"/>
    <property type="molecule type" value="Genomic_DNA"/>
</dbReference>
<dbReference type="GO" id="GO:0005634">
    <property type="term" value="C:nucleus"/>
    <property type="evidence" value="ECO:0007669"/>
    <property type="project" value="UniProtKB-SubCell"/>
</dbReference>
<evidence type="ECO:0000313" key="9">
    <source>
        <dbReference type="EMBL" id="CAG2248632.1"/>
    </source>
</evidence>
<name>A0A8S3UTC1_MYTED</name>
<dbReference type="SMART" id="SM00389">
    <property type="entry name" value="HOX"/>
    <property type="match status" value="1"/>
</dbReference>
<dbReference type="Proteomes" id="UP000683360">
    <property type="component" value="Unassembled WGS sequence"/>
</dbReference>
<dbReference type="GO" id="GO:0000981">
    <property type="term" value="F:DNA-binding transcription factor activity, RNA polymerase II-specific"/>
    <property type="evidence" value="ECO:0007669"/>
    <property type="project" value="TreeGrafter"/>
</dbReference>
<evidence type="ECO:0000256" key="5">
    <source>
        <dbReference type="ARBA" id="ARBA00023242"/>
    </source>
</evidence>
<evidence type="ECO:0000259" key="8">
    <source>
        <dbReference type="PROSITE" id="PS50071"/>
    </source>
</evidence>
<sequence>MYFADETRVIPQGDLQDGQKHMFLLPSGDKGLGHQICQNPSCPTVVEPFTNRLICQCYNTLPDHQPVPVTSMQQNPDISNGEPALYNSAYLRVNSPERKGVRPPQGRPESSLESLAMLSSGFNPGGAPKTTPNFDSLIKPQVHDYINMQKTTYDVNPGKKVDTRHATGVLKAWLREHRKSPYPSKQEKIMFTQITKMTMTQVCTWFANARRRMKKENSEEGGSSDNNSDSGASGDEDEDGTDSRTDTSSQDSRKSMPAMPVMPSMPSMPSMPATTMGTISTNTKDSRLPGFDTFMSSMKKQLINPQPPVYNPPCQQVNPMAVSHHYGNEQVMNGGMNNFNQENYYVPYSSYCDTDANLYQHNYYEPQFNAQHSGFTMYDNPDDKVSVGYQQSYNNFETHTTTDPASGKTKIWSISELIGSAMNINNQIEIE</sequence>
<organism evidence="9 10">
    <name type="scientific">Mytilus edulis</name>
    <name type="common">Blue mussel</name>
    <dbReference type="NCBI Taxonomy" id="6550"/>
    <lineage>
        <taxon>Eukaryota</taxon>
        <taxon>Metazoa</taxon>
        <taxon>Spiralia</taxon>
        <taxon>Lophotrochozoa</taxon>
        <taxon>Mollusca</taxon>
        <taxon>Bivalvia</taxon>
        <taxon>Autobranchia</taxon>
        <taxon>Pteriomorphia</taxon>
        <taxon>Mytilida</taxon>
        <taxon>Mytiloidea</taxon>
        <taxon>Mytilidae</taxon>
        <taxon>Mytilinae</taxon>
        <taxon>Mytilus</taxon>
    </lineage>
</organism>
<dbReference type="OrthoDB" id="10056939at2759"/>
<accession>A0A8S3UTC1</accession>
<dbReference type="GO" id="GO:0030182">
    <property type="term" value="P:neuron differentiation"/>
    <property type="evidence" value="ECO:0007669"/>
    <property type="project" value="TreeGrafter"/>
</dbReference>
<dbReference type="InterPro" id="IPR009057">
    <property type="entry name" value="Homeodomain-like_sf"/>
</dbReference>
<comment type="caution">
    <text evidence="9">The sequence shown here is derived from an EMBL/GenBank/DDBJ whole genome shotgun (WGS) entry which is preliminary data.</text>
</comment>
<feature type="DNA-binding region" description="Homeobox" evidence="6">
    <location>
        <begin position="165"/>
        <end position="217"/>
    </location>
</feature>
<dbReference type="SUPFAM" id="SSF46689">
    <property type="entry name" value="Homeodomain-like"/>
    <property type="match status" value="1"/>
</dbReference>
<dbReference type="PANTHER" id="PTHR11211">
    <property type="entry name" value="IROQUOIS-CLASS HOMEODOMAIN PROTEIN IRX"/>
    <property type="match status" value="1"/>
</dbReference>
<dbReference type="Pfam" id="PF05920">
    <property type="entry name" value="Homeobox_KN"/>
    <property type="match status" value="1"/>
</dbReference>
<dbReference type="GO" id="GO:0000978">
    <property type="term" value="F:RNA polymerase II cis-regulatory region sequence-specific DNA binding"/>
    <property type="evidence" value="ECO:0007669"/>
    <property type="project" value="TreeGrafter"/>
</dbReference>
<protein>
    <recommendedName>
        <fullName evidence="8">Homeobox domain-containing protein</fullName>
    </recommendedName>
</protein>
<proteinExistence type="inferred from homology"/>
<comment type="similarity">
    <text evidence="2">Belongs to the TALE/IRO homeobox family.</text>
</comment>
<comment type="subcellular location">
    <subcellularLocation>
        <location evidence="1 6">Nucleus</location>
    </subcellularLocation>
</comment>